<name>A0A841IR55_9ACTN</name>
<evidence type="ECO:0000313" key="3">
    <source>
        <dbReference type="Proteomes" id="UP000536604"/>
    </source>
</evidence>
<accession>A0A841IR55</accession>
<protein>
    <submittedName>
        <fullName evidence="2">Uncharacterized protein</fullName>
    </submittedName>
</protein>
<dbReference type="AlphaFoldDB" id="A0A841IR55"/>
<proteinExistence type="predicted"/>
<gene>
    <name evidence="2" type="ORF">FHS13_001705</name>
</gene>
<dbReference type="EMBL" id="JACHJO010000004">
    <property type="protein sequence ID" value="MBB6119756.1"/>
    <property type="molecule type" value="Genomic_DNA"/>
</dbReference>
<evidence type="ECO:0000256" key="1">
    <source>
        <dbReference type="SAM" id="MobiDB-lite"/>
    </source>
</evidence>
<dbReference type="RefSeq" id="WP_246404832.1">
    <property type="nucleotide sequence ID" value="NZ_JACHJO010000004.1"/>
</dbReference>
<sequence length="143" mass="15092">MPVRNLTPHVVTVVDEDARVIRSWPSAAEPARVEAVRIPVGHLDDATCAGRVPLVAERRTRANLPEPQEGVWLIVSSVVGSAHPERSDLLVPTDLVRDCRGVVTGCRSFAVSGAPPRGGLPHQGSAREEDAAGSVAVADRTPA</sequence>
<comment type="caution">
    <text evidence="2">The sequence shown here is derived from an EMBL/GenBank/DDBJ whole genome shotgun (WGS) entry which is preliminary data.</text>
</comment>
<organism evidence="2 3">
    <name type="scientific">Nocardiopsis algeriensis</name>
    <dbReference type="NCBI Taxonomy" id="1478215"/>
    <lineage>
        <taxon>Bacteria</taxon>
        <taxon>Bacillati</taxon>
        <taxon>Actinomycetota</taxon>
        <taxon>Actinomycetes</taxon>
        <taxon>Streptosporangiales</taxon>
        <taxon>Nocardiopsidaceae</taxon>
        <taxon>Nocardiopsis</taxon>
    </lineage>
</organism>
<feature type="region of interest" description="Disordered" evidence="1">
    <location>
        <begin position="113"/>
        <end position="143"/>
    </location>
</feature>
<evidence type="ECO:0000313" key="2">
    <source>
        <dbReference type="EMBL" id="MBB6119756.1"/>
    </source>
</evidence>
<dbReference type="Proteomes" id="UP000536604">
    <property type="component" value="Unassembled WGS sequence"/>
</dbReference>
<keyword evidence="3" id="KW-1185">Reference proteome</keyword>
<reference evidence="2 3" key="1">
    <citation type="submission" date="2020-08" db="EMBL/GenBank/DDBJ databases">
        <title>Genomic Encyclopedia of Type Strains, Phase III (KMG-III): the genomes of soil and plant-associated and newly described type strains.</title>
        <authorList>
            <person name="Whitman W."/>
        </authorList>
    </citation>
    <scope>NUCLEOTIDE SEQUENCE [LARGE SCALE GENOMIC DNA]</scope>
    <source>
        <strain evidence="2 3">CECT 8712</strain>
    </source>
</reference>